<evidence type="ECO:0000313" key="1">
    <source>
        <dbReference type="EMBL" id="ELR64424.1"/>
    </source>
</evidence>
<gene>
    <name evidence="1" type="ORF">C942_02447</name>
</gene>
<sequence>MSFSELPNKELWNKVGTISGNDSIYDLSNLRYKSDYEYFAPLISEGLFVFSNKLKVINNNALYFIKCDDVF</sequence>
<proteinExistence type="predicted"/>
<dbReference type="EMBL" id="AMZO01000026">
    <property type="protein sequence ID" value="ELR64424.1"/>
    <property type="molecule type" value="Genomic_DNA"/>
</dbReference>
<dbReference type="Proteomes" id="UP000011134">
    <property type="component" value="Unassembled WGS sequence"/>
</dbReference>
<organism evidence="1 2">
    <name type="scientific">Photobacterium marinum</name>
    <dbReference type="NCBI Taxonomy" id="1056511"/>
    <lineage>
        <taxon>Bacteria</taxon>
        <taxon>Pseudomonadati</taxon>
        <taxon>Pseudomonadota</taxon>
        <taxon>Gammaproteobacteria</taxon>
        <taxon>Vibrionales</taxon>
        <taxon>Vibrionaceae</taxon>
        <taxon>Photobacterium</taxon>
    </lineage>
</organism>
<accession>L8JA46</accession>
<name>L8JA46_9GAMM</name>
<reference evidence="1 2" key="1">
    <citation type="submission" date="2012-12" db="EMBL/GenBank/DDBJ databases">
        <title>Genome Assembly of Photobacterium sp. AK15.</title>
        <authorList>
            <person name="Khatri I."/>
            <person name="Vaidya B."/>
            <person name="Srinivas T.N.R."/>
            <person name="Subramanian S."/>
            <person name="Pinnaka A."/>
        </authorList>
    </citation>
    <scope>NUCLEOTIDE SEQUENCE [LARGE SCALE GENOMIC DNA]</scope>
    <source>
        <strain evidence="1 2">AK15</strain>
    </source>
</reference>
<evidence type="ECO:0000313" key="2">
    <source>
        <dbReference type="Proteomes" id="UP000011134"/>
    </source>
</evidence>
<keyword evidence="2" id="KW-1185">Reference proteome</keyword>
<dbReference type="PATRIC" id="fig|1056511.3.peg.3522"/>
<comment type="caution">
    <text evidence="1">The sequence shown here is derived from an EMBL/GenBank/DDBJ whole genome shotgun (WGS) entry which is preliminary data.</text>
</comment>
<dbReference type="AlphaFoldDB" id="L8JA46"/>
<protein>
    <submittedName>
        <fullName evidence="1">Uncharacterized protein</fullName>
    </submittedName>
</protein>